<dbReference type="Gene3D" id="3.40.50.2000">
    <property type="entry name" value="Glycogen Phosphorylase B"/>
    <property type="match status" value="1"/>
</dbReference>
<evidence type="ECO:0000256" key="3">
    <source>
        <dbReference type="ARBA" id="ARBA00022679"/>
    </source>
</evidence>
<keyword evidence="3" id="KW-0808">Transferase</keyword>
<evidence type="ECO:0000256" key="4">
    <source>
        <dbReference type="SAM" id="Phobius"/>
    </source>
</evidence>
<dbReference type="OrthoDB" id="5835829at2759"/>
<dbReference type="SUPFAM" id="SSF53756">
    <property type="entry name" value="UDP-Glycosyltransferase/glycogen phosphorylase"/>
    <property type="match status" value="1"/>
</dbReference>
<dbReference type="EMBL" id="OU895880">
    <property type="protein sequence ID" value="CAG9812189.1"/>
    <property type="molecule type" value="Genomic_DNA"/>
</dbReference>
<feature type="chain" id="PRO_5040354775" description="Glucuronosyltransferase" evidence="5">
    <location>
        <begin position="21"/>
        <end position="505"/>
    </location>
</feature>
<name>A0A9N9S881_9DIPT</name>
<keyword evidence="5" id="KW-0732">Signal</keyword>
<dbReference type="FunFam" id="3.40.50.2000:FF:000021">
    <property type="entry name" value="UDP-glucuronosyltransferase"/>
    <property type="match status" value="1"/>
</dbReference>
<accession>A0A9N9S881</accession>
<gene>
    <name evidence="6" type="ORF">CHIRRI_LOCUS14994</name>
</gene>
<reference evidence="6" key="1">
    <citation type="submission" date="2022-01" db="EMBL/GenBank/DDBJ databases">
        <authorList>
            <person name="King R."/>
        </authorList>
    </citation>
    <scope>NUCLEOTIDE SEQUENCE</scope>
</reference>
<dbReference type="Proteomes" id="UP001153620">
    <property type="component" value="Chromosome 4"/>
</dbReference>
<evidence type="ECO:0000256" key="5">
    <source>
        <dbReference type="SAM" id="SignalP"/>
    </source>
</evidence>
<sequence>MNIPTAFLIFFISNLILAHCENILIIQSYGYYSHTKVQHSLFLDLLQHGHNLTIFTPRIMDFSGYENITQYHFKEHYLDSNDSTIDEILKFIIINGGWFFLNNLAYVYQVLKTDMKMLEFKKLFLEPENHKFDLIMLETDLYICEILAEIYDCPVVKFSACEMVIFQHEMIGNLVHPSIHTSIFMLPRIHGNLSFFDRILSFLLYILKYFYSFVLEFFVNDILQDSLPSELRYPRGYKISYKRLQMRFTFLNLMTESIRPIIPSYHQIGFYHIEPPKSLDIELENFINTSINGVILLSIGSELSLTEIHQQIFLNAFKKLQFDIIWKVDPEKVKKFEIPKNVLTSNWLPVSDILGHLNVKALITHGGARTIEEAIDREIPMIFIPMVCDQQFNVKFLTKKGVGISLDINEISEKSVINAADEIMKYIYKKNVRKYKEYVYDQMMTSHEIARENIKVLLKHKDVYSYQQYEGRRIGFITRYFIDIYLILSLFIFIFYYLRKFLGNL</sequence>
<dbReference type="Pfam" id="PF00201">
    <property type="entry name" value="UDPGT"/>
    <property type="match status" value="1"/>
</dbReference>
<evidence type="ECO:0000256" key="2">
    <source>
        <dbReference type="ARBA" id="ARBA00022676"/>
    </source>
</evidence>
<dbReference type="CDD" id="cd03784">
    <property type="entry name" value="GT1_Gtf-like"/>
    <property type="match status" value="1"/>
</dbReference>
<keyword evidence="2" id="KW-0328">Glycosyltransferase</keyword>
<reference evidence="6" key="2">
    <citation type="submission" date="2022-10" db="EMBL/GenBank/DDBJ databases">
        <authorList>
            <consortium name="ENA_rothamsted_submissions"/>
            <consortium name="culmorum"/>
            <person name="King R."/>
        </authorList>
    </citation>
    <scope>NUCLEOTIDE SEQUENCE</scope>
</reference>
<feature type="transmembrane region" description="Helical" evidence="4">
    <location>
        <begin position="88"/>
        <end position="108"/>
    </location>
</feature>
<organism evidence="6 7">
    <name type="scientific">Chironomus riparius</name>
    <dbReference type="NCBI Taxonomy" id="315576"/>
    <lineage>
        <taxon>Eukaryota</taxon>
        <taxon>Metazoa</taxon>
        <taxon>Ecdysozoa</taxon>
        <taxon>Arthropoda</taxon>
        <taxon>Hexapoda</taxon>
        <taxon>Insecta</taxon>
        <taxon>Pterygota</taxon>
        <taxon>Neoptera</taxon>
        <taxon>Endopterygota</taxon>
        <taxon>Diptera</taxon>
        <taxon>Nematocera</taxon>
        <taxon>Chironomoidea</taxon>
        <taxon>Chironomidae</taxon>
        <taxon>Chironominae</taxon>
        <taxon>Chironomus</taxon>
    </lineage>
</organism>
<keyword evidence="4" id="KW-1133">Transmembrane helix</keyword>
<dbReference type="AlphaFoldDB" id="A0A9N9S881"/>
<feature type="signal peptide" evidence="5">
    <location>
        <begin position="1"/>
        <end position="20"/>
    </location>
</feature>
<protein>
    <recommendedName>
        <fullName evidence="8">Glucuronosyltransferase</fullName>
    </recommendedName>
</protein>
<keyword evidence="7" id="KW-1185">Reference proteome</keyword>
<proteinExistence type="inferred from homology"/>
<keyword evidence="4" id="KW-0472">Membrane</keyword>
<dbReference type="InterPro" id="IPR050271">
    <property type="entry name" value="UDP-glycosyltransferase"/>
</dbReference>
<dbReference type="InterPro" id="IPR002213">
    <property type="entry name" value="UDP_glucos_trans"/>
</dbReference>
<dbReference type="GO" id="GO:0008194">
    <property type="term" value="F:UDP-glycosyltransferase activity"/>
    <property type="evidence" value="ECO:0007669"/>
    <property type="project" value="InterPro"/>
</dbReference>
<evidence type="ECO:0000256" key="1">
    <source>
        <dbReference type="ARBA" id="ARBA00009995"/>
    </source>
</evidence>
<evidence type="ECO:0008006" key="8">
    <source>
        <dbReference type="Google" id="ProtNLM"/>
    </source>
</evidence>
<dbReference type="PANTHER" id="PTHR48043">
    <property type="entry name" value="EG:EG0003.4 PROTEIN-RELATED"/>
    <property type="match status" value="1"/>
</dbReference>
<dbReference type="PANTHER" id="PTHR48043:SF145">
    <property type="entry name" value="FI06409P-RELATED"/>
    <property type="match status" value="1"/>
</dbReference>
<comment type="similarity">
    <text evidence="1">Belongs to the UDP-glycosyltransferase family.</text>
</comment>
<evidence type="ECO:0000313" key="6">
    <source>
        <dbReference type="EMBL" id="CAG9812189.1"/>
    </source>
</evidence>
<keyword evidence="4" id="KW-0812">Transmembrane</keyword>
<feature type="transmembrane region" description="Helical" evidence="4">
    <location>
        <begin position="480"/>
        <end position="498"/>
    </location>
</feature>
<evidence type="ECO:0000313" key="7">
    <source>
        <dbReference type="Proteomes" id="UP001153620"/>
    </source>
</evidence>